<accession>A0A1R3XPT1</accession>
<dbReference type="CDD" id="cd04301">
    <property type="entry name" value="NAT_SF"/>
    <property type="match status" value="1"/>
</dbReference>
<dbReference type="GO" id="GO:0005840">
    <property type="term" value="C:ribosome"/>
    <property type="evidence" value="ECO:0007669"/>
    <property type="project" value="UniProtKB-KW"/>
</dbReference>
<evidence type="ECO:0000313" key="5">
    <source>
        <dbReference type="Proteomes" id="UP000187181"/>
    </source>
</evidence>
<gene>
    <name evidence="4" type="ORF">SAMN05444128_3301</name>
</gene>
<dbReference type="InterPro" id="IPR000182">
    <property type="entry name" value="GNAT_dom"/>
</dbReference>
<dbReference type="InterPro" id="IPR050832">
    <property type="entry name" value="Bact_Acetyltransf"/>
</dbReference>
<keyword evidence="1" id="KW-0808">Transferase</keyword>
<keyword evidence="4" id="KW-0689">Ribosomal protein</keyword>
<dbReference type="STRING" id="1317125.SAMN05444128_3301"/>
<keyword evidence="4" id="KW-0687">Ribonucleoprotein</keyword>
<dbReference type="SUPFAM" id="SSF55729">
    <property type="entry name" value="Acyl-CoA N-acyltransferases (Nat)"/>
    <property type="match status" value="1"/>
</dbReference>
<dbReference type="Gene3D" id="3.40.630.30">
    <property type="match status" value="1"/>
</dbReference>
<dbReference type="GO" id="GO:0016747">
    <property type="term" value="F:acyltransferase activity, transferring groups other than amino-acyl groups"/>
    <property type="evidence" value="ECO:0007669"/>
    <property type="project" value="InterPro"/>
</dbReference>
<name>A0A1R3XPT1_9BACT</name>
<protein>
    <submittedName>
        <fullName evidence="4">Ribosomal protein S18 acetylase RimI</fullName>
    </submittedName>
</protein>
<organism evidence="4 5">
    <name type="scientific">Pontibacter indicus</name>
    <dbReference type="NCBI Taxonomy" id="1317125"/>
    <lineage>
        <taxon>Bacteria</taxon>
        <taxon>Pseudomonadati</taxon>
        <taxon>Bacteroidota</taxon>
        <taxon>Cytophagia</taxon>
        <taxon>Cytophagales</taxon>
        <taxon>Hymenobacteraceae</taxon>
        <taxon>Pontibacter</taxon>
    </lineage>
</organism>
<keyword evidence="5" id="KW-1185">Reference proteome</keyword>
<keyword evidence="2" id="KW-0012">Acyltransferase</keyword>
<evidence type="ECO:0000256" key="2">
    <source>
        <dbReference type="ARBA" id="ARBA00023315"/>
    </source>
</evidence>
<sequence length="186" mass="21255">MAFYTGATIFVASTITSQPMRSNFSIREAAVADIPTIHQLAEAIWEPTYRPILSREQIDYMFEAIYTYEALERQMLEGQTFLLVLDGDEPVGFAAYSVKDSAKAVYKLNKIYLLPSRQGSGLGKVMLEAVEERVRKAGARYLDLNVNKYNKAKAFYERCGYQVYQEEDIPIGPYWMNDFVMRKALA</sequence>
<dbReference type="PANTHER" id="PTHR43877">
    <property type="entry name" value="AMINOALKYLPHOSPHONATE N-ACETYLTRANSFERASE-RELATED-RELATED"/>
    <property type="match status" value="1"/>
</dbReference>
<evidence type="ECO:0000313" key="4">
    <source>
        <dbReference type="EMBL" id="SIT93888.1"/>
    </source>
</evidence>
<dbReference type="Proteomes" id="UP000187181">
    <property type="component" value="Unassembled WGS sequence"/>
</dbReference>
<evidence type="ECO:0000256" key="1">
    <source>
        <dbReference type="ARBA" id="ARBA00022679"/>
    </source>
</evidence>
<dbReference type="AlphaFoldDB" id="A0A1R3XPT1"/>
<reference evidence="5" key="1">
    <citation type="submission" date="2017-01" db="EMBL/GenBank/DDBJ databases">
        <authorList>
            <person name="Varghese N."/>
            <person name="Submissions S."/>
        </authorList>
    </citation>
    <scope>NUCLEOTIDE SEQUENCE [LARGE SCALE GENOMIC DNA]</scope>
    <source>
        <strain evidence="5">LP100</strain>
    </source>
</reference>
<dbReference type="InterPro" id="IPR016181">
    <property type="entry name" value="Acyl_CoA_acyltransferase"/>
</dbReference>
<dbReference type="EMBL" id="FTPP01000003">
    <property type="protein sequence ID" value="SIT93888.1"/>
    <property type="molecule type" value="Genomic_DNA"/>
</dbReference>
<proteinExistence type="predicted"/>
<feature type="domain" description="N-acetyltransferase" evidence="3">
    <location>
        <begin position="24"/>
        <end position="186"/>
    </location>
</feature>
<dbReference type="PROSITE" id="PS51186">
    <property type="entry name" value="GNAT"/>
    <property type="match status" value="1"/>
</dbReference>
<evidence type="ECO:0000259" key="3">
    <source>
        <dbReference type="PROSITE" id="PS51186"/>
    </source>
</evidence>
<dbReference type="Pfam" id="PF00583">
    <property type="entry name" value="Acetyltransf_1"/>
    <property type="match status" value="1"/>
</dbReference>